<proteinExistence type="predicted"/>
<name>A0AA35VNG4_LACSI</name>
<reference evidence="2" key="1">
    <citation type="submission" date="2023-04" db="EMBL/GenBank/DDBJ databases">
        <authorList>
            <person name="Vijverberg K."/>
            <person name="Xiong W."/>
            <person name="Schranz E."/>
        </authorList>
    </citation>
    <scope>NUCLEOTIDE SEQUENCE</scope>
</reference>
<accession>A0AA35VNG4</accession>
<feature type="compositionally biased region" description="Acidic residues" evidence="1">
    <location>
        <begin position="87"/>
        <end position="118"/>
    </location>
</feature>
<evidence type="ECO:0000256" key="1">
    <source>
        <dbReference type="SAM" id="MobiDB-lite"/>
    </source>
</evidence>
<evidence type="ECO:0000313" key="3">
    <source>
        <dbReference type="Proteomes" id="UP001177003"/>
    </source>
</evidence>
<organism evidence="2 3">
    <name type="scientific">Lactuca saligna</name>
    <name type="common">Willowleaf lettuce</name>
    <dbReference type="NCBI Taxonomy" id="75948"/>
    <lineage>
        <taxon>Eukaryota</taxon>
        <taxon>Viridiplantae</taxon>
        <taxon>Streptophyta</taxon>
        <taxon>Embryophyta</taxon>
        <taxon>Tracheophyta</taxon>
        <taxon>Spermatophyta</taxon>
        <taxon>Magnoliopsida</taxon>
        <taxon>eudicotyledons</taxon>
        <taxon>Gunneridae</taxon>
        <taxon>Pentapetalae</taxon>
        <taxon>asterids</taxon>
        <taxon>campanulids</taxon>
        <taxon>Asterales</taxon>
        <taxon>Asteraceae</taxon>
        <taxon>Cichorioideae</taxon>
        <taxon>Cichorieae</taxon>
        <taxon>Lactucinae</taxon>
        <taxon>Lactuca</taxon>
    </lineage>
</organism>
<feature type="region of interest" description="Disordered" evidence="1">
    <location>
        <begin position="80"/>
        <end position="161"/>
    </location>
</feature>
<dbReference type="Proteomes" id="UP001177003">
    <property type="component" value="Chromosome 0"/>
</dbReference>
<dbReference type="AlphaFoldDB" id="A0AA35VNG4"/>
<evidence type="ECO:0000313" key="2">
    <source>
        <dbReference type="EMBL" id="CAI9266317.1"/>
    </source>
</evidence>
<gene>
    <name evidence="2" type="ORF">LSALG_LOCUS6884</name>
</gene>
<keyword evidence="3" id="KW-1185">Reference proteome</keyword>
<protein>
    <submittedName>
        <fullName evidence="2">Uncharacterized protein</fullName>
    </submittedName>
</protein>
<sequence>MILNENYSQIERSSDTLDMKTLGPNTFGLMKQSRNSTKFIFQGLKELVKFGKFAEIEAVQASRTLIGTVTEEYVAPARSNLSSSFEVVDDSDDDDANDGDDDSNDDDDADNSNDDSDSDVSPKQPISKDVDTPAETENDVNIFKRSKNPTPKQMDALIAQL</sequence>
<dbReference type="EMBL" id="OX465086">
    <property type="protein sequence ID" value="CAI9266317.1"/>
    <property type="molecule type" value="Genomic_DNA"/>
</dbReference>